<proteinExistence type="predicted"/>
<dbReference type="EMBL" id="AGEJ01000013">
    <property type="protein sequence ID" value="EMD16831.1"/>
    <property type="molecule type" value="Genomic_DNA"/>
</dbReference>
<sequence length="161" mass="18859">MNKYIYVNKDQKNLYYYDSQHKRILQLNNKYLKAMIPLFILSFLYCMIIVSIIQINLHNTYFSSIIRTLIFIIGEMIGIGGCYLIFSDKLHTLIHTYSNVISEPMKRKTNIFMYLSIAFIVLLCITTGCYLFIFHGICYVLLTVIALVLYLFGVFLSFLIV</sequence>
<reference evidence="2 3" key="1">
    <citation type="submission" date="2013-02" db="EMBL/GenBank/DDBJ databases">
        <title>The Genome Sequence of Lactobacillus catenaformis F0143.</title>
        <authorList>
            <consortium name="The Broad Institute Genome Sequencing Platform"/>
            <person name="Earl A."/>
            <person name="Ward D."/>
            <person name="Feldgarden M."/>
            <person name="Gevers D."/>
            <person name="Izard J."/>
            <person name="Blanton J.M."/>
            <person name="Mathney J."/>
            <person name="Dewhirst F.E."/>
            <person name="Young S.K."/>
            <person name="Zeng Q."/>
            <person name="Gargeya S."/>
            <person name="Fitzgerald M."/>
            <person name="Haas B."/>
            <person name="Abouelleil A."/>
            <person name="Alvarado L."/>
            <person name="Arachchi H.M."/>
            <person name="Berlin A."/>
            <person name="Chapman S.B."/>
            <person name="Gearin G."/>
            <person name="Goldberg J."/>
            <person name="Griggs A."/>
            <person name="Gujja S."/>
            <person name="Hansen M."/>
            <person name="Heiman D."/>
            <person name="Howarth C."/>
            <person name="Larimer J."/>
            <person name="Lui A."/>
            <person name="MacDonald P.J.P."/>
            <person name="McCowen C."/>
            <person name="Montmayeur A."/>
            <person name="Murphy C."/>
            <person name="Neiman D."/>
            <person name="Pearson M."/>
            <person name="Priest M."/>
            <person name="Roberts A."/>
            <person name="Saif S."/>
            <person name="Shea T."/>
            <person name="Sisk P."/>
            <person name="Stolte C."/>
            <person name="Sykes S."/>
            <person name="Wortman J."/>
            <person name="Nusbaum C."/>
            <person name="Birren B."/>
        </authorList>
    </citation>
    <scope>NUCLEOTIDE SEQUENCE [LARGE SCALE GENOMIC DNA]</scope>
    <source>
        <strain evidence="2 3">OT 569</strain>
    </source>
</reference>
<protein>
    <submittedName>
        <fullName evidence="2">Uncharacterized protein</fullName>
    </submittedName>
</protein>
<evidence type="ECO:0000256" key="1">
    <source>
        <dbReference type="SAM" id="Phobius"/>
    </source>
</evidence>
<keyword evidence="1" id="KW-1133">Transmembrane helix</keyword>
<comment type="caution">
    <text evidence="2">The sequence shown here is derived from an EMBL/GenBank/DDBJ whole genome shotgun (WGS) entry which is preliminary data.</text>
</comment>
<keyword evidence="1" id="KW-0812">Transmembrane</keyword>
<feature type="transmembrane region" description="Helical" evidence="1">
    <location>
        <begin position="65"/>
        <end position="86"/>
    </location>
</feature>
<dbReference type="BioCyc" id="ECAT999415-HMP:GTTI-896-MONOMER"/>
<evidence type="ECO:0000313" key="3">
    <source>
        <dbReference type="Proteomes" id="UP000011758"/>
    </source>
</evidence>
<gene>
    <name evidence="2" type="ORF">HMPREF9943_00873</name>
</gene>
<organism evidence="2 3">
    <name type="scientific">Eggerthia catenaformis OT 569 = DSM 20559</name>
    <dbReference type="NCBI Taxonomy" id="999415"/>
    <lineage>
        <taxon>Bacteria</taxon>
        <taxon>Bacillati</taxon>
        <taxon>Bacillota</taxon>
        <taxon>Erysipelotrichia</taxon>
        <taxon>Erysipelotrichales</taxon>
        <taxon>Coprobacillaceae</taxon>
        <taxon>Eggerthia</taxon>
    </lineage>
</organism>
<keyword evidence="1" id="KW-0472">Membrane</keyword>
<name>M2Q3I4_9FIRM</name>
<keyword evidence="3" id="KW-1185">Reference proteome</keyword>
<feature type="transmembrane region" description="Helical" evidence="1">
    <location>
        <begin position="31"/>
        <end position="53"/>
    </location>
</feature>
<dbReference type="AlphaFoldDB" id="M2Q3I4"/>
<accession>M2Q3I4</accession>
<dbReference type="STRING" id="999415.HMPREF9943_00873"/>
<dbReference type="Proteomes" id="UP000011758">
    <property type="component" value="Unassembled WGS sequence"/>
</dbReference>
<feature type="transmembrane region" description="Helical" evidence="1">
    <location>
        <begin position="111"/>
        <end position="133"/>
    </location>
</feature>
<dbReference type="RefSeq" id="WP_004802413.1">
    <property type="nucleotide sequence ID" value="NZ_KB446647.1"/>
</dbReference>
<feature type="transmembrane region" description="Helical" evidence="1">
    <location>
        <begin position="139"/>
        <end position="160"/>
    </location>
</feature>
<evidence type="ECO:0000313" key="2">
    <source>
        <dbReference type="EMBL" id="EMD16831.1"/>
    </source>
</evidence>